<sequence>MDSALNADKTREVISRYYLANAIEFRSGVKSYGNQGCP</sequence>
<reference evidence="2 4" key="3">
    <citation type="journal article" date="2014" name="PLoS Genet.">
        <title>Phylogenetically driven sequencing of extremely halophilic archaea reveals strategies for static and dynamic osmo-response.</title>
        <authorList>
            <person name="Becker E.A."/>
            <person name="Seitzer P.M."/>
            <person name="Tritt A."/>
            <person name="Larsen D."/>
            <person name="Krusor M."/>
            <person name="Yao A.I."/>
            <person name="Wu D."/>
            <person name="Madern D."/>
            <person name="Eisen J.A."/>
            <person name="Darling A.E."/>
            <person name="Facciotti M.T."/>
        </authorList>
    </citation>
    <scope>NUCLEOTIDE SEQUENCE [LARGE SCALE GENOMIC DNA]</scope>
    <source>
        <strain evidence="2 4">DSM 11551</strain>
    </source>
</reference>
<dbReference type="Proteomes" id="UP000011585">
    <property type="component" value="Unassembled WGS sequence"/>
</dbReference>
<reference evidence="1" key="2">
    <citation type="submission" date="2009-08" db="EMBL/GenBank/DDBJ databases">
        <title>The complete plasmid2 of Halogeometricum borinquense DSM 11551.</title>
        <authorList>
            <consortium name="US DOE Joint Genome Institute (JGI-PGF)"/>
            <person name="Lucas S."/>
            <person name="Copeland A."/>
            <person name="Lapidus A."/>
            <person name="Glavina del Rio T."/>
            <person name="Dalin E."/>
            <person name="Tice H."/>
            <person name="Bruce D."/>
            <person name="Goodwin L."/>
            <person name="Pitluck S."/>
            <person name="Kyrpides N."/>
            <person name="Mavromatis K."/>
            <person name="Mikhailova N."/>
            <person name="Anderson I."/>
            <person name="Brettin T."/>
            <person name="Detter J.C."/>
            <person name="Han C."/>
            <person name="Larimer F."/>
            <person name="Land M."/>
            <person name="Hauser L."/>
            <person name="Markowitz V."/>
            <person name="Cheng J.-F."/>
            <person name="Hugenholtz P."/>
            <person name="Woyke T."/>
            <person name="Wu D."/>
            <person name="Tindal B."/>
            <person name="Klenk H.-P."/>
            <person name="Eisen J.A."/>
        </authorList>
    </citation>
    <scope>NUCLEOTIDE SEQUENCE</scope>
    <source>
        <strain evidence="1">PR 3</strain>
        <plasmid evidence="1">pHBOR02</plasmid>
    </source>
</reference>
<accession>E4NVG6</accession>
<gene>
    <name evidence="1" type="ordered locus">Hbor_33250</name>
    <name evidence="2" type="ORF">C499_07315</name>
</gene>
<dbReference type="AlphaFoldDB" id="E4NVG6"/>
<evidence type="ECO:0000313" key="3">
    <source>
        <dbReference type="Proteomes" id="UP000006663"/>
    </source>
</evidence>
<keyword evidence="3" id="KW-1185">Reference proteome</keyword>
<dbReference type="EMBL" id="CP001692">
    <property type="protein sequence ID" value="ADQ68850.1"/>
    <property type="molecule type" value="Genomic_DNA"/>
</dbReference>
<dbReference type="KEGG" id="hbo:Hbor_33250"/>
<name>E4NVG6_HALBP</name>
<protein>
    <submittedName>
        <fullName evidence="1">Uncharacterized protein</fullName>
    </submittedName>
</protein>
<proteinExistence type="predicted"/>
<evidence type="ECO:0000313" key="2">
    <source>
        <dbReference type="EMBL" id="ELY28721.1"/>
    </source>
</evidence>
<reference evidence="3" key="1">
    <citation type="journal article" date="2009" name="Stand. Genomic Sci.">
        <title>Complete genome sequence of Halogeometricum borinquense type strain (PR3).</title>
        <authorList>
            <person name="Malfatti S."/>
            <person name="Tindall B.J."/>
            <person name="Schneider S."/>
            <person name="Fahnrich R."/>
            <person name="Lapidus A."/>
            <person name="Labuttii K."/>
            <person name="Copeland A."/>
            <person name="Glavina Del Rio T."/>
            <person name="Nolan M."/>
            <person name="Chen F."/>
            <person name="Lucas S."/>
            <person name="Tice H."/>
            <person name="Cheng J.F."/>
            <person name="Bruce D."/>
            <person name="Goodwin L."/>
            <person name="Pitluck S."/>
            <person name="Anderson I."/>
            <person name="Pati A."/>
            <person name="Ivanova N."/>
            <person name="Mavromatis K."/>
            <person name="Chen A."/>
            <person name="Palaniappan K."/>
            <person name="D'haeseleer P."/>
            <person name="Goker M."/>
            <person name="Bristow J."/>
            <person name="Eisen J.A."/>
            <person name="Markowitz V."/>
            <person name="Hugenholtz P."/>
            <person name="Kyrpides N.C."/>
            <person name="Klenk H.P."/>
            <person name="Chain P."/>
        </authorList>
    </citation>
    <scope>NUCLEOTIDE SEQUENCE [LARGE SCALE GENOMIC DNA]</scope>
    <source>
        <strain evidence="3">ATCC 700274 / DSM 11551 / JCM 10706 / KCTC 4070 / PR3</strain>
        <plasmid evidence="3">pHBOR02</plasmid>
    </source>
</reference>
<geneLocation type="plasmid" evidence="1 3">
    <name>pHBOR02</name>
</geneLocation>
<evidence type="ECO:0000313" key="1">
    <source>
        <dbReference type="EMBL" id="ADQ68850.1"/>
    </source>
</evidence>
<keyword evidence="1" id="KW-0614">Plasmid</keyword>
<organism evidence="1 3">
    <name type="scientific">Halogeometricum borinquense (strain ATCC 700274 / DSM 11551 / JCM 10706 / KCTC 4070 / PR3)</name>
    <dbReference type="NCBI Taxonomy" id="469382"/>
    <lineage>
        <taxon>Archaea</taxon>
        <taxon>Methanobacteriati</taxon>
        <taxon>Methanobacteriota</taxon>
        <taxon>Stenosarchaea group</taxon>
        <taxon>Halobacteria</taxon>
        <taxon>Halobacteriales</taxon>
        <taxon>Haloferacaceae</taxon>
        <taxon>Halogeometricum</taxon>
    </lineage>
</organism>
<dbReference type="EMBL" id="AOHT01000022">
    <property type="protein sequence ID" value="ELY28721.1"/>
    <property type="molecule type" value="Genomic_DNA"/>
</dbReference>
<dbReference type="HOGENOM" id="CLU_3322823_0_0_2"/>
<evidence type="ECO:0000313" key="4">
    <source>
        <dbReference type="Proteomes" id="UP000011585"/>
    </source>
</evidence>
<dbReference type="Proteomes" id="UP000006663">
    <property type="component" value="Plasmid pHBOR02"/>
</dbReference>